<keyword evidence="2" id="KW-1185">Reference proteome</keyword>
<reference evidence="1 2" key="1">
    <citation type="submission" date="2019-02" db="EMBL/GenBank/DDBJ databases">
        <title>Draft genome sequences of novel Actinobacteria.</title>
        <authorList>
            <person name="Sahin N."/>
            <person name="Ay H."/>
            <person name="Saygin H."/>
        </authorList>
    </citation>
    <scope>NUCLEOTIDE SEQUENCE [LARGE SCALE GENOMIC DNA]</scope>
    <source>
        <strain evidence="1 2">8K307</strain>
    </source>
</reference>
<protein>
    <recommendedName>
        <fullName evidence="3">DUF1059 domain-containing protein</fullName>
    </recommendedName>
</protein>
<dbReference type="OrthoDB" id="5192988at2"/>
<dbReference type="EMBL" id="SMLB01000028">
    <property type="protein sequence ID" value="TDD67534.1"/>
    <property type="molecule type" value="Genomic_DNA"/>
</dbReference>
<gene>
    <name evidence="1" type="ORF">E1262_18975</name>
</gene>
<dbReference type="RefSeq" id="WP_132104700.1">
    <property type="nucleotide sequence ID" value="NZ_SMLB01000028.1"/>
</dbReference>
<dbReference type="AlphaFoldDB" id="A0A4R5A9Z0"/>
<evidence type="ECO:0008006" key="3">
    <source>
        <dbReference type="Google" id="ProtNLM"/>
    </source>
</evidence>
<dbReference type="Proteomes" id="UP000295217">
    <property type="component" value="Unassembled WGS sequence"/>
</dbReference>
<name>A0A4R5A9Z0_9ACTN</name>
<accession>A0A4R5A9Z0</accession>
<evidence type="ECO:0000313" key="1">
    <source>
        <dbReference type="EMBL" id="TDD67534.1"/>
    </source>
</evidence>
<comment type="caution">
    <text evidence="1">The sequence shown here is derived from an EMBL/GenBank/DDBJ whole genome shotgun (WGS) entry which is preliminary data.</text>
</comment>
<proteinExistence type="predicted"/>
<organism evidence="1 2">
    <name type="scientific">Jiangella aurantiaca</name>
    <dbReference type="NCBI Taxonomy" id="2530373"/>
    <lineage>
        <taxon>Bacteria</taxon>
        <taxon>Bacillati</taxon>
        <taxon>Actinomycetota</taxon>
        <taxon>Actinomycetes</taxon>
        <taxon>Jiangellales</taxon>
        <taxon>Jiangellaceae</taxon>
        <taxon>Jiangella</taxon>
    </lineage>
</organism>
<sequence>MDVARYRAHCPTCPWTSRDFSRYSTAENAARAHADEKNHASHVIDQYGLRVTGSTVRPGEEI</sequence>
<evidence type="ECO:0000313" key="2">
    <source>
        <dbReference type="Proteomes" id="UP000295217"/>
    </source>
</evidence>